<name>A0ABC8B5N2_9NOCA</name>
<gene>
    <name evidence="1" type="ORF">NS506_07705</name>
</gene>
<organism evidence="1 2">
    <name type="scientific">Nocardia seriolae</name>
    <dbReference type="NCBI Taxonomy" id="37332"/>
    <lineage>
        <taxon>Bacteria</taxon>
        <taxon>Bacillati</taxon>
        <taxon>Actinomycetota</taxon>
        <taxon>Actinomycetes</taxon>
        <taxon>Mycobacteriales</taxon>
        <taxon>Nocardiaceae</taxon>
        <taxon>Nocardia</taxon>
    </lineage>
</organism>
<dbReference type="EMBL" id="CP017839">
    <property type="protein sequence ID" value="APB01724.1"/>
    <property type="molecule type" value="Genomic_DNA"/>
</dbReference>
<dbReference type="KEGG" id="nsr:NS506_07705"/>
<protein>
    <submittedName>
        <fullName evidence="1">Uncharacterized protein</fullName>
    </submittedName>
</protein>
<evidence type="ECO:0000313" key="2">
    <source>
        <dbReference type="Proteomes" id="UP000180166"/>
    </source>
</evidence>
<dbReference type="AlphaFoldDB" id="A0ABC8B5N2"/>
<evidence type="ECO:0000313" key="1">
    <source>
        <dbReference type="EMBL" id="APB01724.1"/>
    </source>
</evidence>
<proteinExistence type="predicted"/>
<sequence length="95" mass="10682">MAYDQEELETLVRRHTAYATRLSVEQFPSGAVDVEIWLNDHLGVIQGKDNEWGASVERPAEEKFMGHTQVFRSLEDALIAVRSLLIDAPAADELN</sequence>
<accession>A0ABC8B5N2</accession>
<dbReference type="RefSeq" id="WP_143837678.1">
    <property type="nucleotide sequence ID" value="NZ_AP017900.1"/>
</dbReference>
<dbReference type="Proteomes" id="UP000180166">
    <property type="component" value="Chromosome"/>
</dbReference>
<reference evidence="1 2" key="1">
    <citation type="submission" date="2016-10" db="EMBL/GenBank/DDBJ databases">
        <title>Genome sequence of Nocardia seriolae strain EM150506, isolated from Anguila japonica.</title>
        <authorList>
            <person name="Han H.-J."/>
        </authorList>
    </citation>
    <scope>NUCLEOTIDE SEQUENCE [LARGE SCALE GENOMIC DNA]</scope>
    <source>
        <strain evidence="1 2">EM150506</strain>
    </source>
</reference>